<comment type="caution">
    <text evidence="2">The sequence shown here is derived from an EMBL/GenBank/DDBJ whole genome shotgun (WGS) entry which is preliminary data.</text>
</comment>
<accession>A0A081RHW9</accession>
<dbReference type="eggNOG" id="ENOG5031C15">
    <property type="taxonomic scope" value="Bacteria"/>
</dbReference>
<gene>
    <name evidence="2" type="ORF">BV95_01021</name>
</gene>
<evidence type="ECO:0000256" key="1">
    <source>
        <dbReference type="SAM" id="Coils"/>
    </source>
</evidence>
<sequence length="72" mass="8445">MAKTLEQERAAFEADAQRLEERRRKLEEREREQAITAVEKAGLLKLEIRRLTAIVERVKSLGIDEVEKRLRA</sequence>
<protein>
    <submittedName>
        <fullName evidence="2">Uncharacterized protein</fullName>
    </submittedName>
</protein>
<dbReference type="RefSeq" id="WP_037448170.1">
    <property type="nucleotide sequence ID" value="NZ_JFHR01000007.1"/>
</dbReference>
<dbReference type="EMBL" id="JFHR01000007">
    <property type="protein sequence ID" value="KEQ54792.1"/>
    <property type="molecule type" value="Genomic_DNA"/>
</dbReference>
<reference evidence="2 3" key="1">
    <citation type="submission" date="2014-02" db="EMBL/GenBank/DDBJ databases">
        <title>Whole genome sequence of Sphingobium chlorophenolicum NBRC 16172.</title>
        <authorList>
            <person name="Gan H.M."/>
            <person name="Gan H.Y."/>
            <person name="Chew T.H."/>
            <person name="Savka M.A."/>
        </authorList>
    </citation>
    <scope>NUCLEOTIDE SEQUENCE [LARGE SCALE GENOMIC DNA]</scope>
    <source>
        <strain evidence="2 3">NBRC 16172</strain>
    </source>
</reference>
<proteinExistence type="predicted"/>
<dbReference type="OrthoDB" id="7510562at2"/>
<dbReference type="AlphaFoldDB" id="A0A081RHW9"/>
<dbReference type="Proteomes" id="UP000028411">
    <property type="component" value="Unassembled WGS sequence"/>
</dbReference>
<keyword evidence="1" id="KW-0175">Coiled coil</keyword>
<name>A0A081RHW9_SPHCR</name>
<organism evidence="2 3">
    <name type="scientific">Sphingobium chlorophenolicum</name>
    <dbReference type="NCBI Taxonomy" id="46429"/>
    <lineage>
        <taxon>Bacteria</taxon>
        <taxon>Pseudomonadati</taxon>
        <taxon>Pseudomonadota</taxon>
        <taxon>Alphaproteobacteria</taxon>
        <taxon>Sphingomonadales</taxon>
        <taxon>Sphingomonadaceae</taxon>
        <taxon>Sphingobium</taxon>
    </lineage>
</organism>
<evidence type="ECO:0000313" key="2">
    <source>
        <dbReference type="EMBL" id="KEQ54792.1"/>
    </source>
</evidence>
<dbReference type="PATRIC" id="fig|46429.4.peg.982"/>
<evidence type="ECO:0000313" key="3">
    <source>
        <dbReference type="Proteomes" id="UP000028411"/>
    </source>
</evidence>
<feature type="coiled-coil region" evidence="1">
    <location>
        <begin position="2"/>
        <end position="36"/>
    </location>
</feature>